<dbReference type="RefSeq" id="WP_012701665.1">
    <property type="nucleotide sequence ID" value="NC_012560.1"/>
</dbReference>
<dbReference type="STRING" id="322710.Avin_31160"/>
<gene>
    <name evidence="2" type="ordered locus">Avin_31160</name>
</gene>
<dbReference type="Proteomes" id="UP000002424">
    <property type="component" value="Chromosome"/>
</dbReference>
<feature type="region of interest" description="Disordered" evidence="1">
    <location>
        <begin position="35"/>
        <end position="56"/>
    </location>
</feature>
<dbReference type="KEGG" id="avn:Avin_31160"/>
<organism evidence="2 3">
    <name type="scientific">Azotobacter vinelandii (strain DJ / ATCC BAA-1303)</name>
    <dbReference type="NCBI Taxonomy" id="322710"/>
    <lineage>
        <taxon>Bacteria</taxon>
        <taxon>Pseudomonadati</taxon>
        <taxon>Pseudomonadota</taxon>
        <taxon>Gammaproteobacteria</taxon>
        <taxon>Pseudomonadales</taxon>
        <taxon>Pseudomonadaceae</taxon>
        <taxon>Azotobacter</taxon>
    </lineage>
</organism>
<evidence type="ECO:0000256" key="1">
    <source>
        <dbReference type="SAM" id="MobiDB-lite"/>
    </source>
</evidence>
<dbReference type="EMBL" id="CP001157">
    <property type="protein sequence ID" value="ACO79280.1"/>
    <property type="molecule type" value="Genomic_DNA"/>
</dbReference>
<reference evidence="2 3" key="1">
    <citation type="journal article" date="2009" name="J. Bacteriol.">
        <title>Genome sequence of Azotobacter vinelandii, an obligate aerobe specialized to support diverse anaerobic metabolic processes.</title>
        <authorList>
            <person name="Setubal J.C."/>
            <person name="dos Santos P."/>
            <person name="Goldman B.S."/>
            <person name="Ertesvag H."/>
            <person name="Espin G."/>
            <person name="Rubio L.M."/>
            <person name="Valla S."/>
            <person name="Almeida N.F."/>
            <person name="Balasubramanian D."/>
            <person name="Cromes L."/>
            <person name="Curatti L."/>
            <person name="Du Z."/>
            <person name="Godsy E."/>
            <person name="Goodner B."/>
            <person name="Hellner-Burris K."/>
            <person name="Hernandez J.A."/>
            <person name="Houmiel K."/>
            <person name="Imperial J."/>
            <person name="Kennedy C."/>
            <person name="Larson T.J."/>
            <person name="Latreille P."/>
            <person name="Ligon L.S."/>
            <person name="Lu J."/>
            <person name="Maerk M."/>
            <person name="Miller N.M."/>
            <person name="Norton S."/>
            <person name="O'Carroll I.P."/>
            <person name="Paulsen I."/>
            <person name="Raulfs E.C."/>
            <person name="Roemer R."/>
            <person name="Rosser J."/>
            <person name="Segura D."/>
            <person name="Slater S."/>
            <person name="Stricklin S.L."/>
            <person name="Studholme D.J."/>
            <person name="Sun J."/>
            <person name="Viana C.J."/>
            <person name="Wallin E."/>
            <person name="Wang B."/>
            <person name="Wheeler C."/>
            <person name="Zhu H."/>
            <person name="Dean D.R."/>
            <person name="Dixon R."/>
            <person name="Wood D."/>
        </authorList>
    </citation>
    <scope>NUCLEOTIDE SEQUENCE [LARGE SCALE GENOMIC DNA]</scope>
    <source>
        <strain evidence="3">DJ / ATCC BAA-1303</strain>
    </source>
</reference>
<proteinExistence type="predicted"/>
<evidence type="ECO:0000313" key="3">
    <source>
        <dbReference type="Proteomes" id="UP000002424"/>
    </source>
</evidence>
<accession>C1DNB3</accession>
<dbReference type="GeneID" id="88188275"/>
<protein>
    <submittedName>
        <fullName evidence="2">Uncharacterized protein</fullName>
    </submittedName>
</protein>
<dbReference type="EnsemblBacteria" id="ACO79280">
    <property type="protein sequence ID" value="ACO79280"/>
    <property type="gene ID" value="Avin_31160"/>
</dbReference>
<keyword evidence="3" id="KW-1185">Reference proteome</keyword>
<sequence>MNSPLRYALTVAAILGTLALIVLSRLPMLPAPAAEPQATLGRPHIEAAQAGQNLPG</sequence>
<name>C1DNB3_AZOVD</name>
<dbReference type="AlphaFoldDB" id="C1DNB3"/>
<dbReference type="HOGENOM" id="CLU_3004139_0_0_6"/>
<evidence type="ECO:0000313" key="2">
    <source>
        <dbReference type="EMBL" id="ACO79280.1"/>
    </source>
</evidence>